<dbReference type="PANTHER" id="PTHR43267">
    <property type="entry name" value="TRNA THREONYLCARBAMOYLADENOSINE DEHYDRATASE"/>
    <property type="match status" value="1"/>
</dbReference>
<proteinExistence type="predicted"/>
<dbReference type="InterPro" id="IPR035985">
    <property type="entry name" value="Ubiquitin-activating_enz"/>
</dbReference>
<gene>
    <name evidence="4" type="ORF">Cvel_10488</name>
</gene>
<feature type="compositionally biased region" description="Basic and acidic residues" evidence="1">
    <location>
        <begin position="96"/>
        <end position="110"/>
    </location>
</feature>
<evidence type="ECO:0000313" key="4">
    <source>
        <dbReference type="EMBL" id="CEM51247.1"/>
    </source>
</evidence>
<reference evidence="4" key="1">
    <citation type="submission" date="2014-11" db="EMBL/GenBank/DDBJ databases">
        <authorList>
            <person name="Otto D Thomas"/>
            <person name="Naeem Raeece"/>
        </authorList>
    </citation>
    <scope>NUCLEOTIDE SEQUENCE</scope>
</reference>
<feature type="transmembrane region" description="Helical" evidence="2">
    <location>
        <begin position="379"/>
        <end position="402"/>
    </location>
</feature>
<dbReference type="GO" id="GO:0061503">
    <property type="term" value="F:tRNA threonylcarbamoyladenosine dehydratase"/>
    <property type="evidence" value="ECO:0007669"/>
    <property type="project" value="TreeGrafter"/>
</dbReference>
<dbReference type="PANTHER" id="PTHR43267:SF2">
    <property type="entry name" value="TRNA THREONYLCARBAMOYLADENOSINE DEHYDRATASE 1-RELATED"/>
    <property type="match status" value="1"/>
</dbReference>
<keyword evidence="2" id="KW-1133">Transmembrane helix</keyword>
<dbReference type="EMBL" id="CDMZ01004891">
    <property type="protein sequence ID" value="CEM51247.1"/>
    <property type="molecule type" value="Genomic_DNA"/>
</dbReference>
<dbReference type="AlphaFoldDB" id="A0A0G4I321"/>
<evidence type="ECO:0000256" key="2">
    <source>
        <dbReference type="SAM" id="Phobius"/>
    </source>
</evidence>
<dbReference type="VEuPathDB" id="CryptoDB:Cvel_10488"/>
<dbReference type="GO" id="GO:0008641">
    <property type="term" value="F:ubiquitin-like modifier activating enzyme activity"/>
    <property type="evidence" value="ECO:0007669"/>
    <property type="project" value="InterPro"/>
</dbReference>
<feature type="compositionally biased region" description="Acidic residues" evidence="1">
    <location>
        <begin position="86"/>
        <end position="95"/>
    </location>
</feature>
<feature type="region of interest" description="Disordered" evidence="1">
    <location>
        <begin position="75"/>
        <end position="140"/>
    </location>
</feature>
<organism evidence="4">
    <name type="scientific">Chromera velia CCMP2878</name>
    <dbReference type="NCBI Taxonomy" id="1169474"/>
    <lineage>
        <taxon>Eukaryota</taxon>
        <taxon>Sar</taxon>
        <taxon>Alveolata</taxon>
        <taxon>Colpodellida</taxon>
        <taxon>Chromeraceae</taxon>
        <taxon>Chromera</taxon>
    </lineage>
</organism>
<dbReference type="GO" id="GO:0061504">
    <property type="term" value="P:cyclic threonylcarbamoyladenosine biosynthetic process"/>
    <property type="evidence" value="ECO:0007669"/>
    <property type="project" value="TreeGrafter"/>
</dbReference>
<feature type="region of interest" description="Disordered" evidence="1">
    <location>
        <begin position="34"/>
        <end position="57"/>
    </location>
</feature>
<dbReference type="InterPro" id="IPR045886">
    <property type="entry name" value="ThiF/MoeB/HesA"/>
</dbReference>
<feature type="region of interest" description="Disordered" evidence="1">
    <location>
        <begin position="557"/>
        <end position="617"/>
    </location>
</feature>
<dbReference type="SUPFAM" id="SSF69572">
    <property type="entry name" value="Activating enzymes of the ubiquitin-like proteins"/>
    <property type="match status" value="1"/>
</dbReference>
<keyword evidence="2" id="KW-0812">Transmembrane</keyword>
<feature type="compositionally biased region" description="Basic and acidic residues" evidence="1">
    <location>
        <begin position="75"/>
        <end position="85"/>
    </location>
</feature>
<dbReference type="Gene3D" id="3.40.50.720">
    <property type="entry name" value="NAD(P)-binding Rossmann-like Domain"/>
    <property type="match status" value="1"/>
</dbReference>
<protein>
    <recommendedName>
        <fullName evidence="3">THIF-type NAD/FAD binding fold domain-containing protein</fullName>
    </recommendedName>
</protein>
<name>A0A0G4I321_9ALVE</name>
<evidence type="ECO:0000256" key="1">
    <source>
        <dbReference type="SAM" id="MobiDB-lite"/>
    </source>
</evidence>
<dbReference type="InterPro" id="IPR000594">
    <property type="entry name" value="ThiF_NAD_FAD-bd"/>
</dbReference>
<feature type="domain" description="THIF-type NAD/FAD binding fold" evidence="3">
    <location>
        <begin position="156"/>
        <end position="404"/>
    </location>
</feature>
<sequence>MSGLKPSGPLAAFLAGSVCTAAVLAALHWTGWETGTERDEEENGDGRRGGGTRGSLCVGVGDLERLYADVLHLRQDGGRGRGGDAREEDGDESGENGEKEDGGDAGNKEGKGRRRLRGGEGPTVPAELPEEKETGGGWRGLPAEEKEILCEQLVRNFQFFGDDGQEKIMDSFVIVVGLGGVGSHCAVSLARSGVGRLRLIDFDRVTVSSLNRHASATRPDVGTPKVEALRRHIQTVVPHCQVEAVESLFEAAKGDELLGPWGSGRNAQFPAFVVDAIDNLVTKTDLIELCVKKGLPVVVSGGAGAKCDPTKFRIDDIANTVEDDLCRSVRVRLKQRGIVGRVFAVYSCEKTERELLPLKDFQEDEPGEFRALKNFRVRIIPVLGALPAIMGQSLAAFVLLSLAKQLPACWSGDGGAAAPCVNKRNFLRLFEALKQYARRVPASEGTNTRYEMRFHQSETVYEFYKGASAVSGHNERGEPVPDSRRWPSEVQAVPWKIEDPERPWESVRTGRMVLLTLQEARRFLENGGGTLEGNVGLFGKETVERVDTLVARLQAQVDSAPRRKDDQRREEREKGKRSTEAEVERIRQERAARVAERSEAIDREEECDWMESSQLFD</sequence>
<evidence type="ECO:0000259" key="3">
    <source>
        <dbReference type="Pfam" id="PF00899"/>
    </source>
</evidence>
<feature type="compositionally biased region" description="Basic and acidic residues" evidence="1">
    <location>
        <begin position="560"/>
        <end position="601"/>
    </location>
</feature>
<accession>A0A0G4I321</accession>
<dbReference type="Pfam" id="PF00899">
    <property type="entry name" value="ThiF"/>
    <property type="match status" value="1"/>
</dbReference>
<keyword evidence="2" id="KW-0472">Membrane</keyword>
<dbReference type="CDD" id="cd00755">
    <property type="entry name" value="YgdL_like"/>
    <property type="match status" value="1"/>
</dbReference>